<gene>
    <name evidence="4" type="ORF">SAMN03080601_01264</name>
</gene>
<dbReference type="InterPro" id="IPR011006">
    <property type="entry name" value="CheY-like_superfamily"/>
</dbReference>
<reference evidence="5" key="1">
    <citation type="submission" date="2017-02" db="EMBL/GenBank/DDBJ databases">
        <authorList>
            <person name="Varghese N."/>
            <person name="Submissions S."/>
        </authorList>
    </citation>
    <scope>NUCLEOTIDE SEQUENCE [LARGE SCALE GENOMIC DNA]</scope>
    <source>
        <strain evidence="5">DSM 24412</strain>
    </source>
</reference>
<dbReference type="InterPro" id="IPR001789">
    <property type="entry name" value="Sig_transdc_resp-reg_receiver"/>
</dbReference>
<feature type="domain" description="Response regulatory" evidence="3">
    <location>
        <begin position="5"/>
        <end position="123"/>
    </location>
</feature>
<dbReference type="AlphaFoldDB" id="A0A1T5EB33"/>
<keyword evidence="1 2" id="KW-0597">Phosphoprotein</keyword>
<accession>A0A1T5EB33</accession>
<dbReference type="OrthoDB" id="9796457at2"/>
<dbReference type="CDD" id="cd17546">
    <property type="entry name" value="REC_hyHK_CKI1_RcsC-like"/>
    <property type="match status" value="1"/>
</dbReference>
<name>A0A1T5EB33_9BACT</name>
<sequence>MKNLSLLLVEDNILNQKLIFLNLTKFGFSIDVANNGLEAVDKVIQQRYDLILMDLMMPVMDGFEATIKIREIEENKGIHTPIIGLTANTFDADREKCMSIGMDEYMSKPFDIEVFNTILSDLGIISN</sequence>
<dbReference type="Gene3D" id="3.40.50.2300">
    <property type="match status" value="1"/>
</dbReference>
<dbReference type="RefSeq" id="WP_079557038.1">
    <property type="nucleotide sequence ID" value="NZ_CP021904.1"/>
</dbReference>
<dbReference type="Proteomes" id="UP000191055">
    <property type="component" value="Unassembled WGS sequence"/>
</dbReference>
<dbReference type="GO" id="GO:0000160">
    <property type="term" value="P:phosphorelay signal transduction system"/>
    <property type="evidence" value="ECO:0007669"/>
    <property type="project" value="InterPro"/>
</dbReference>
<evidence type="ECO:0000313" key="5">
    <source>
        <dbReference type="Proteomes" id="UP000191055"/>
    </source>
</evidence>
<organism evidence="4 5">
    <name type="scientific">Alkalitalea saponilacus</name>
    <dbReference type="NCBI Taxonomy" id="889453"/>
    <lineage>
        <taxon>Bacteria</taxon>
        <taxon>Pseudomonadati</taxon>
        <taxon>Bacteroidota</taxon>
        <taxon>Bacteroidia</taxon>
        <taxon>Marinilabiliales</taxon>
        <taxon>Marinilabiliaceae</taxon>
        <taxon>Alkalitalea</taxon>
    </lineage>
</organism>
<dbReference type="KEGG" id="asx:CDL62_07840"/>
<dbReference type="SUPFAM" id="SSF52172">
    <property type="entry name" value="CheY-like"/>
    <property type="match status" value="1"/>
</dbReference>
<dbReference type="PROSITE" id="PS50110">
    <property type="entry name" value="RESPONSE_REGULATORY"/>
    <property type="match status" value="1"/>
</dbReference>
<dbReference type="STRING" id="889453.SAMN03080601_01264"/>
<dbReference type="SMART" id="SM00448">
    <property type="entry name" value="REC"/>
    <property type="match status" value="1"/>
</dbReference>
<evidence type="ECO:0000259" key="3">
    <source>
        <dbReference type="PROSITE" id="PS50110"/>
    </source>
</evidence>
<dbReference type="Pfam" id="PF00072">
    <property type="entry name" value="Response_reg"/>
    <property type="match status" value="1"/>
</dbReference>
<proteinExistence type="predicted"/>
<evidence type="ECO:0000313" key="4">
    <source>
        <dbReference type="EMBL" id="SKB81000.1"/>
    </source>
</evidence>
<evidence type="ECO:0000256" key="1">
    <source>
        <dbReference type="ARBA" id="ARBA00022553"/>
    </source>
</evidence>
<dbReference type="PANTHER" id="PTHR45339">
    <property type="entry name" value="HYBRID SIGNAL TRANSDUCTION HISTIDINE KINASE J"/>
    <property type="match status" value="1"/>
</dbReference>
<dbReference type="PANTHER" id="PTHR45339:SF3">
    <property type="entry name" value="HISTIDINE KINASE"/>
    <property type="match status" value="1"/>
</dbReference>
<keyword evidence="5" id="KW-1185">Reference proteome</keyword>
<evidence type="ECO:0000256" key="2">
    <source>
        <dbReference type="PROSITE-ProRule" id="PRU00169"/>
    </source>
</evidence>
<protein>
    <submittedName>
        <fullName evidence="4">Response regulator receiver domain-containing protein</fullName>
    </submittedName>
</protein>
<dbReference type="EMBL" id="FUYV01000005">
    <property type="protein sequence ID" value="SKB81000.1"/>
    <property type="molecule type" value="Genomic_DNA"/>
</dbReference>
<feature type="modified residue" description="4-aspartylphosphate" evidence="2">
    <location>
        <position position="54"/>
    </location>
</feature>